<proteinExistence type="predicted"/>
<reference evidence="2" key="1">
    <citation type="submission" date="2021-06" db="EMBL/GenBank/DDBJ databases">
        <authorList>
            <person name="Kallberg Y."/>
            <person name="Tangrot J."/>
            <person name="Rosling A."/>
        </authorList>
    </citation>
    <scope>NUCLEOTIDE SEQUENCE</scope>
    <source>
        <strain evidence="2">CL551</strain>
    </source>
</reference>
<dbReference type="EMBL" id="CAJVPV010009180">
    <property type="protein sequence ID" value="CAG8639013.1"/>
    <property type="molecule type" value="Genomic_DNA"/>
</dbReference>
<gene>
    <name evidence="2" type="ORF">AMORRO_LOCUS9432</name>
</gene>
<organism evidence="2 3">
    <name type="scientific">Acaulospora morrowiae</name>
    <dbReference type="NCBI Taxonomy" id="94023"/>
    <lineage>
        <taxon>Eukaryota</taxon>
        <taxon>Fungi</taxon>
        <taxon>Fungi incertae sedis</taxon>
        <taxon>Mucoromycota</taxon>
        <taxon>Glomeromycotina</taxon>
        <taxon>Glomeromycetes</taxon>
        <taxon>Diversisporales</taxon>
        <taxon>Acaulosporaceae</taxon>
        <taxon>Acaulospora</taxon>
    </lineage>
</organism>
<accession>A0A9N9DHH1</accession>
<name>A0A9N9DHH1_9GLOM</name>
<evidence type="ECO:0000313" key="2">
    <source>
        <dbReference type="EMBL" id="CAG8639013.1"/>
    </source>
</evidence>
<dbReference type="Proteomes" id="UP000789342">
    <property type="component" value="Unassembled WGS sequence"/>
</dbReference>
<sequence>IVAEEQDVEIMKKQLASHNLKCEEMCRKDSPLNEKSHDETGIELHSDVNERNEVVMVPTGYITIASCDDPGGRSKKENGELVINGTRYWNTYRFTIKRPKVNRVGLNGIPTPEGKTKHETEGEMMFVSTWELWNPENSRNDDITEEKSINNDELADNDH</sequence>
<comment type="caution">
    <text evidence="2">The sequence shown here is derived from an EMBL/GenBank/DDBJ whole genome shotgun (WGS) entry which is preliminary data.</text>
</comment>
<keyword evidence="3" id="KW-1185">Reference proteome</keyword>
<evidence type="ECO:0000313" key="3">
    <source>
        <dbReference type="Proteomes" id="UP000789342"/>
    </source>
</evidence>
<feature type="non-terminal residue" evidence="2">
    <location>
        <position position="159"/>
    </location>
</feature>
<feature type="region of interest" description="Disordered" evidence="1">
    <location>
        <begin position="133"/>
        <end position="159"/>
    </location>
</feature>
<feature type="compositionally biased region" description="Basic and acidic residues" evidence="1">
    <location>
        <begin position="138"/>
        <end position="159"/>
    </location>
</feature>
<dbReference type="AlphaFoldDB" id="A0A9N9DHH1"/>
<protein>
    <submittedName>
        <fullName evidence="2">10875_t:CDS:1</fullName>
    </submittedName>
</protein>
<evidence type="ECO:0000256" key="1">
    <source>
        <dbReference type="SAM" id="MobiDB-lite"/>
    </source>
</evidence>